<name>A0A074VXZ2_9NEIS</name>
<sequence>MENRKLRYIASAVILSLTLSPLAEAKRVGGGGNRGMSRSSYSSSYSGSSYQSNRGSYANSSSSRLGGGNNAGMSRSYSNSGRNDYRSDNQNNYSGQTQPRGSNTGRVIGAGVAGAAIGALAGHAMANHNQQQTNAPVTNADGNYTENATDSNNAAATQSTNSDQPQVQQQSQPEPKSGFSWLWLLIIVFGGVYLYRRFAAKRNNQSNIPYAGNTKPNNFTSLNNNSNSSSTNIFGKNIGSNNNLMTNNLSGMADGSNPDAFLRFARQRFNHVQSMNNASNLEEIRRYFTSDMFAAIRNDIINNHETAEFSNLNAELVDSTQENGQYIASVRFSGLVSEELGSAQQPFSEVWHFVKPMGSQQDWLIAGIQQD</sequence>
<feature type="region of interest" description="Disordered" evidence="1">
    <location>
        <begin position="133"/>
        <end position="174"/>
    </location>
</feature>
<organism evidence="5 6">
    <name type="scientific">Snodgrassella alvi SCGC AB-598-J21</name>
    <dbReference type="NCBI Taxonomy" id="1385367"/>
    <lineage>
        <taxon>Bacteria</taxon>
        <taxon>Pseudomonadati</taxon>
        <taxon>Pseudomonadota</taxon>
        <taxon>Betaproteobacteria</taxon>
        <taxon>Neisseriales</taxon>
        <taxon>Neisseriaceae</taxon>
        <taxon>Snodgrassella</taxon>
    </lineage>
</organism>
<dbReference type="EMBL" id="AVQL01000454">
    <property type="protein sequence ID" value="KEQ00149.1"/>
    <property type="molecule type" value="Genomic_DNA"/>
</dbReference>
<gene>
    <name evidence="5" type="ORF">SASC598J21_020320</name>
</gene>
<evidence type="ECO:0000313" key="5">
    <source>
        <dbReference type="EMBL" id="KEQ00149.1"/>
    </source>
</evidence>
<feature type="compositionally biased region" description="Low complexity" evidence="1">
    <location>
        <begin position="35"/>
        <end position="64"/>
    </location>
</feature>
<proteinExistence type="predicted"/>
<feature type="compositionally biased region" description="Polar residues" evidence="1">
    <location>
        <begin position="73"/>
        <end position="105"/>
    </location>
</feature>
<keyword evidence="3" id="KW-0732">Signal</keyword>
<comment type="caution">
    <text evidence="5">The sequence shown here is derived from an EMBL/GenBank/DDBJ whole genome shotgun (WGS) entry which is preliminary data.</text>
</comment>
<feature type="transmembrane region" description="Helical" evidence="2">
    <location>
        <begin position="178"/>
        <end position="195"/>
    </location>
</feature>
<dbReference type="SMART" id="SM00978">
    <property type="entry name" value="Tim44"/>
    <property type="match status" value="1"/>
</dbReference>
<dbReference type="Pfam" id="PF04280">
    <property type="entry name" value="Tim44"/>
    <property type="match status" value="1"/>
</dbReference>
<feature type="compositionally biased region" description="Low complexity" evidence="1">
    <location>
        <begin position="158"/>
        <end position="174"/>
    </location>
</feature>
<dbReference type="PANTHER" id="PTHR41542">
    <property type="entry name" value="BLL5807 PROTEIN"/>
    <property type="match status" value="1"/>
</dbReference>
<evidence type="ECO:0000313" key="6">
    <source>
        <dbReference type="Proteomes" id="UP000027644"/>
    </source>
</evidence>
<feature type="compositionally biased region" description="Polar residues" evidence="1">
    <location>
        <begin position="133"/>
        <end position="157"/>
    </location>
</feature>
<dbReference type="Proteomes" id="UP000027644">
    <property type="component" value="Unassembled WGS sequence"/>
</dbReference>
<dbReference type="InterPro" id="IPR007379">
    <property type="entry name" value="Tim44-like_dom"/>
</dbReference>
<dbReference type="AlphaFoldDB" id="A0A074VXZ2"/>
<evidence type="ECO:0000256" key="3">
    <source>
        <dbReference type="SAM" id="SignalP"/>
    </source>
</evidence>
<feature type="chain" id="PRO_5001702352" description="Tim44-like domain-containing protein" evidence="3">
    <location>
        <begin position="26"/>
        <end position="371"/>
    </location>
</feature>
<accession>A0A074VXZ2</accession>
<protein>
    <recommendedName>
        <fullName evidence="4">Tim44-like domain-containing protein</fullName>
    </recommendedName>
</protein>
<keyword evidence="2" id="KW-0472">Membrane</keyword>
<reference evidence="5 6" key="1">
    <citation type="journal article" date="2014" name="PLoS Genet.">
        <title>Hidden diversity in honey bee gut symbionts detected by single-cell genomics.</title>
        <authorList>
            <person name="Engel P."/>
            <person name="Stepanauskas R."/>
            <person name="Moran N."/>
        </authorList>
    </citation>
    <scope>NUCLEOTIDE SEQUENCE [LARGE SCALE GENOMIC DNA]</scope>
    <source>
        <strain evidence="5 6">SCGC AB-598-J21</strain>
    </source>
</reference>
<feature type="region of interest" description="Disordered" evidence="1">
    <location>
        <begin position="25"/>
        <end position="107"/>
    </location>
</feature>
<keyword evidence="2" id="KW-0812">Transmembrane</keyword>
<feature type="signal peptide" evidence="3">
    <location>
        <begin position="1"/>
        <end position="25"/>
    </location>
</feature>
<keyword evidence="2" id="KW-1133">Transmembrane helix</keyword>
<evidence type="ECO:0000259" key="4">
    <source>
        <dbReference type="SMART" id="SM00978"/>
    </source>
</evidence>
<evidence type="ECO:0000256" key="1">
    <source>
        <dbReference type="SAM" id="MobiDB-lite"/>
    </source>
</evidence>
<evidence type="ECO:0000256" key="2">
    <source>
        <dbReference type="SAM" id="Phobius"/>
    </source>
</evidence>
<dbReference type="PANTHER" id="PTHR41542:SF1">
    <property type="entry name" value="BLL5807 PROTEIN"/>
    <property type="match status" value="1"/>
</dbReference>
<feature type="domain" description="Tim44-like" evidence="4">
    <location>
        <begin position="244"/>
        <end position="370"/>
    </location>
</feature>